<name>A0A8J3Q3S1_9ACTN</name>
<keyword evidence="3" id="KW-1185">Reference proteome</keyword>
<organism evidence="2 3">
    <name type="scientific">Rhizocola hellebori</name>
    <dbReference type="NCBI Taxonomy" id="1392758"/>
    <lineage>
        <taxon>Bacteria</taxon>
        <taxon>Bacillati</taxon>
        <taxon>Actinomycetota</taxon>
        <taxon>Actinomycetes</taxon>
        <taxon>Micromonosporales</taxon>
        <taxon>Micromonosporaceae</taxon>
        <taxon>Rhizocola</taxon>
    </lineage>
</organism>
<sequence length="175" mass="20006">MVIFLEIITRRGPFCRDCGMTTFRDLTAETLVAGWWSVLSFFTTPFVLLLNLWGRYKVTKLAAPQADPVYVAPNMRPLDPVKPVFARPQSWLGVAFIIALVTLGVIYRPGPTDEASRGCILADRYGYDDEFVNCDMPHDARVIAVVSDWSLCPDRTEHHFEYLAKFYCIVEEHQR</sequence>
<keyword evidence="1" id="KW-0812">Transmembrane</keyword>
<evidence type="ECO:0000313" key="3">
    <source>
        <dbReference type="Proteomes" id="UP000612899"/>
    </source>
</evidence>
<keyword evidence="1" id="KW-0472">Membrane</keyword>
<gene>
    <name evidence="2" type="ORF">Rhe02_12760</name>
</gene>
<keyword evidence="1" id="KW-1133">Transmembrane helix</keyword>
<dbReference type="EMBL" id="BONY01000006">
    <property type="protein sequence ID" value="GIH03209.1"/>
    <property type="molecule type" value="Genomic_DNA"/>
</dbReference>
<reference evidence="2" key="1">
    <citation type="submission" date="2021-01" db="EMBL/GenBank/DDBJ databases">
        <title>Whole genome shotgun sequence of Rhizocola hellebori NBRC 109834.</title>
        <authorList>
            <person name="Komaki H."/>
            <person name="Tamura T."/>
        </authorList>
    </citation>
    <scope>NUCLEOTIDE SEQUENCE</scope>
    <source>
        <strain evidence="2">NBRC 109834</strain>
    </source>
</reference>
<comment type="caution">
    <text evidence="2">The sequence shown here is derived from an EMBL/GenBank/DDBJ whole genome shotgun (WGS) entry which is preliminary data.</text>
</comment>
<proteinExistence type="predicted"/>
<protein>
    <submittedName>
        <fullName evidence="2">Uncharacterized protein</fullName>
    </submittedName>
</protein>
<dbReference type="AlphaFoldDB" id="A0A8J3Q3S1"/>
<feature type="transmembrane region" description="Helical" evidence="1">
    <location>
        <begin position="90"/>
        <end position="107"/>
    </location>
</feature>
<feature type="transmembrane region" description="Helical" evidence="1">
    <location>
        <begin position="33"/>
        <end position="53"/>
    </location>
</feature>
<accession>A0A8J3Q3S1</accession>
<dbReference type="Proteomes" id="UP000612899">
    <property type="component" value="Unassembled WGS sequence"/>
</dbReference>
<evidence type="ECO:0000256" key="1">
    <source>
        <dbReference type="SAM" id="Phobius"/>
    </source>
</evidence>
<evidence type="ECO:0000313" key="2">
    <source>
        <dbReference type="EMBL" id="GIH03209.1"/>
    </source>
</evidence>